<dbReference type="InterPro" id="IPR044437">
    <property type="entry name" value="SETD2/Set2_SET"/>
</dbReference>
<dbReference type="InterPro" id="IPR001214">
    <property type="entry name" value="SET_dom"/>
</dbReference>
<dbReference type="OrthoDB" id="308383at2759"/>
<keyword evidence="24" id="KW-1185">Reference proteome</keyword>
<dbReference type="GO" id="GO:0046872">
    <property type="term" value="F:metal ion binding"/>
    <property type="evidence" value="ECO:0007669"/>
    <property type="project" value="UniProtKB-KW"/>
</dbReference>
<dbReference type="InterPro" id="IPR013257">
    <property type="entry name" value="SRI"/>
</dbReference>
<dbReference type="Gene3D" id="1.10.1740.100">
    <property type="entry name" value="Set2, Rpb1 interacting domain"/>
    <property type="match status" value="1"/>
</dbReference>
<dbReference type="PANTHER" id="PTHR46711">
    <property type="entry name" value="HISTONE-LYSINE N-METHYLTRANSFERASE SETD2"/>
    <property type="match status" value="1"/>
</dbReference>
<dbReference type="InterPro" id="IPR001202">
    <property type="entry name" value="WW_dom"/>
</dbReference>
<evidence type="ECO:0000313" key="24">
    <source>
        <dbReference type="Proteomes" id="UP000502823"/>
    </source>
</evidence>
<evidence type="ECO:0000259" key="20">
    <source>
        <dbReference type="PROSITE" id="PS50280"/>
    </source>
</evidence>
<feature type="compositionally biased region" description="Acidic residues" evidence="18">
    <location>
        <begin position="881"/>
        <end position="892"/>
    </location>
</feature>
<dbReference type="PROSITE" id="PS50020">
    <property type="entry name" value="WW_DOMAIN_2"/>
    <property type="match status" value="1"/>
</dbReference>
<dbReference type="PANTHER" id="PTHR46711:SF1">
    <property type="entry name" value="HISTONE-LYSINE N-METHYLTRANSFERASE SETD2"/>
    <property type="match status" value="1"/>
</dbReference>
<evidence type="ECO:0000256" key="17">
    <source>
        <dbReference type="SAM" id="Coils"/>
    </source>
</evidence>
<sequence>TTSKEAKRMVCDCFLTKDEIIRGEMGCGEDCLNRLLMIECGSRCPVGERCTNRRFQKKEYAKCEIFKTEKKGFGLKALQELPIGTFIMEYVGEVLDPKEFRRRAKDYAKDKNRHYYFMALKSDAIIDATMKGNISRFINHSCEPNAETQKWTVNGELRIGFFSKRNIAVGEEITFDYQFQRYGKEAQRCHCESALCRGWIGEDPEKEKRDRKERKEKEIKKKREERRRDVKEFLEDMDLEEEIEKLCVSGLKNRAHTLTLCRLMVRAEDLQSRAQLLKLLQVGEPACRRLFLDYHGLRLIWSWMMDVGTNKSNDGLSLRMEILQTLSKLPIPNKTVLQDSKVISVVEKWALHPANAPAPDSLLADGSSDGIDGQNTPRQEVGRKERQESGSDYDMSKPRTDAVLPVIVDIPDEETLQGIESEKQLVDGVPDKETELVPGDVGEAVCRASESDEEASSEVVDKIRGGEDSKEEDRTSMGESAVADRIRTFLDLASSLLNEWTSLKEVFRIPKKERIEQMKEHEREADRGYKEYLDKENHHEKQSYDRHWRQDRFRNDHDKRDRDRKRTRESPDADRIRKGSRYEDRTLIPIPRMSKQERRQLFAMKVAQEEEEERQRRQQQEMWRHHEDRCLALGLDPNLTAAFDSQTGYPCFFDPASGTWQAYPPQGGYDPNNPHVPHQPVPFDPGNHPVSSVPAHQHHATYTDAMDPTLTEFIPLPTGPQPPPMFQHQHLYNTAPTPGPGAAPTHPAPGMPVDTQSPYHHQVHPASLPIQQPFVPAPPPPLPPPVQLPPKWKSAKDSEGRIYYYHVKTRISQWEPPQWTEADQQPDSETSSESSDDDEDEEEDEESSNEDEEEAVEEKEDIEEEEMKDLAPASSVPPVVEEMETVQEETEPTEVQQEESKRKEKRRDGLVQERIISPRREEDRQDMRKYREIKEKLRRKKEQSRSRERSERSKKRHRDGKQRSSSKLSEKPVTVAADTSSDAARKIKDQFRLHMAGVIVQYLNPYRKPDCKVGRITNTEDFKHLARKLTHFVMLKELKHCRSVEDLECNDNVKHKARDFIKKYMAKFGTVYQRPKDDD</sequence>
<evidence type="ECO:0000256" key="14">
    <source>
        <dbReference type="ARBA" id="ARBA00023015"/>
    </source>
</evidence>
<feature type="region of interest" description="Disordered" evidence="18">
    <location>
        <begin position="815"/>
        <end position="981"/>
    </location>
</feature>
<dbReference type="Pfam" id="PF00397">
    <property type="entry name" value="WW"/>
    <property type="match status" value="1"/>
</dbReference>
<keyword evidence="12" id="KW-0862">Zinc</keyword>
<dbReference type="EMBL" id="BLKM01000205">
    <property type="protein sequence ID" value="GFG30255.1"/>
    <property type="molecule type" value="Genomic_DNA"/>
</dbReference>
<dbReference type="GO" id="GO:0032259">
    <property type="term" value="P:methylation"/>
    <property type="evidence" value="ECO:0007669"/>
    <property type="project" value="UniProtKB-KW"/>
</dbReference>
<evidence type="ECO:0000259" key="21">
    <source>
        <dbReference type="PROSITE" id="PS50868"/>
    </source>
</evidence>
<feature type="domain" description="AWS" evidence="22">
    <location>
        <begin position="6"/>
        <end position="59"/>
    </location>
</feature>
<dbReference type="InterPro" id="IPR003616">
    <property type="entry name" value="Post-SET_dom"/>
</dbReference>
<dbReference type="SUPFAM" id="SSF51045">
    <property type="entry name" value="WW domain"/>
    <property type="match status" value="1"/>
</dbReference>
<evidence type="ECO:0000256" key="11">
    <source>
        <dbReference type="ARBA" id="ARBA00022782"/>
    </source>
</evidence>
<evidence type="ECO:0000256" key="10">
    <source>
        <dbReference type="ARBA" id="ARBA00022723"/>
    </source>
</evidence>
<keyword evidence="14" id="KW-0805">Transcription regulation</keyword>
<keyword evidence="7" id="KW-0489">Methyltransferase</keyword>
<evidence type="ECO:0000256" key="12">
    <source>
        <dbReference type="ARBA" id="ARBA00022833"/>
    </source>
</evidence>
<dbReference type="Pfam" id="PF08236">
    <property type="entry name" value="SRI"/>
    <property type="match status" value="1"/>
</dbReference>
<dbReference type="Gene3D" id="2.20.70.10">
    <property type="match status" value="1"/>
</dbReference>
<evidence type="ECO:0000256" key="8">
    <source>
        <dbReference type="ARBA" id="ARBA00022679"/>
    </source>
</evidence>
<keyword evidence="17" id="KW-0175">Coiled coil</keyword>
<evidence type="ECO:0000313" key="23">
    <source>
        <dbReference type="EMBL" id="GFG30255.1"/>
    </source>
</evidence>
<gene>
    <name evidence="23" type="ORF">Cfor_11799</name>
</gene>
<keyword evidence="16" id="KW-0539">Nucleus</keyword>
<protein>
    <recommendedName>
        <fullName evidence="3">[histone H3]-lysine(36) N-trimethyltransferase</fullName>
        <ecNumber evidence="3">2.1.1.359</ecNumber>
    </recommendedName>
</protein>
<dbReference type="GO" id="GO:0005634">
    <property type="term" value="C:nucleus"/>
    <property type="evidence" value="ECO:0007669"/>
    <property type="project" value="UniProtKB-SubCell"/>
</dbReference>
<feature type="compositionally biased region" description="Basic and acidic residues" evidence="18">
    <location>
        <begin position="459"/>
        <end position="479"/>
    </location>
</feature>
<dbReference type="InterPro" id="IPR042294">
    <property type="entry name" value="SETD2_animal"/>
</dbReference>
<dbReference type="FunFam" id="2.170.270.10:FF:000016">
    <property type="entry name" value="Histone-lysine N-methyltransferase"/>
    <property type="match status" value="1"/>
</dbReference>
<keyword evidence="8" id="KW-0808">Transferase</keyword>
<proteinExistence type="predicted"/>
<dbReference type="InterPro" id="IPR046341">
    <property type="entry name" value="SET_dom_sf"/>
</dbReference>
<evidence type="ECO:0000256" key="18">
    <source>
        <dbReference type="SAM" id="MobiDB-lite"/>
    </source>
</evidence>
<feature type="coiled-coil region" evidence="17">
    <location>
        <begin position="205"/>
        <end position="232"/>
    </location>
</feature>
<evidence type="ECO:0000256" key="9">
    <source>
        <dbReference type="ARBA" id="ARBA00022691"/>
    </source>
</evidence>
<dbReference type="Proteomes" id="UP000502823">
    <property type="component" value="Unassembled WGS sequence"/>
</dbReference>
<dbReference type="InterPro" id="IPR036020">
    <property type="entry name" value="WW_dom_sf"/>
</dbReference>
<feature type="region of interest" description="Disordered" evidence="18">
    <location>
        <begin position="518"/>
        <end position="583"/>
    </location>
</feature>
<dbReference type="CDD" id="cd19172">
    <property type="entry name" value="SET_SETD2"/>
    <property type="match status" value="1"/>
</dbReference>
<dbReference type="PROSITE" id="PS01159">
    <property type="entry name" value="WW_DOMAIN_1"/>
    <property type="match status" value="1"/>
</dbReference>
<dbReference type="PROSITE" id="PS50280">
    <property type="entry name" value="SET"/>
    <property type="match status" value="1"/>
</dbReference>
<reference evidence="24" key="1">
    <citation type="submission" date="2020-01" db="EMBL/GenBank/DDBJ databases">
        <title>Draft genome sequence of the Termite Coptotermes fromosanus.</title>
        <authorList>
            <person name="Itakura S."/>
            <person name="Yosikawa Y."/>
            <person name="Umezawa K."/>
        </authorList>
    </citation>
    <scope>NUCLEOTIDE SEQUENCE [LARGE SCALE GENOMIC DNA]</scope>
</reference>
<dbReference type="GO" id="GO:0030154">
    <property type="term" value="P:cell differentiation"/>
    <property type="evidence" value="ECO:0007669"/>
    <property type="project" value="UniProtKB-KW"/>
</dbReference>
<evidence type="ECO:0000256" key="7">
    <source>
        <dbReference type="ARBA" id="ARBA00022603"/>
    </source>
</evidence>
<feature type="compositionally biased region" description="Basic and acidic residues" evidence="18">
    <location>
        <begin position="380"/>
        <end position="400"/>
    </location>
</feature>
<comment type="subcellular location">
    <subcellularLocation>
        <location evidence="2">Chromosome</location>
    </subcellularLocation>
    <subcellularLocation>
        <location evidence="1">Nucleus</location>
    </subcellularLocation>
</comment>
<keyword evidence="13" id="KW-0156">Chromatin regulator</keyword>
<dbReference type="PROSITE" id="PS50868">
    <property type="entry name" value="POST_SET"/>
    <property type="match status" value="1"/>
</dbReference>
<evidence type="ECO:0000256" key="2">
    <source>
        <dbReference type="ARBA" id="ARBA00004286"/>
    </source>
</evidence>
<dbReference type="Gene3D" id="2.170.270.10">
    <property type="entry name" value="SET domain"/>
    <property type="match status" value="1"/>
</dbReference>
<organism evidence="23 24">
    <name type="scientific">Coptotermes formosanus</name>
    <name type="common">Formosan subterranean termite</name>
    <dbReference type="NCBI Taxonomy" id="36987"/>
    <lineage>
        <taxon>Eukaryota</taxon>
        <taxon>Metazoa</taxon>
        <taxon>Ecdysozoa</taxon>
        <taxon>Arthropoda</taxon>
        <taxon>Hexapoda</taxon>
        <taxon>Insecta</taxon>
        <taxon>Pterygota</taxon>
        <taxon>Neoptera</taxon>
        <taxon>Polyneoptera</taxon>
        <taxon>Dictyoptera</taxon>
        <taxon>Blattodea</taxon>
        <taxon>Blattoidea</taxon>
        <taxon>Termitoidae</taxon>
        <taxon>Rhinotermitidae</taxon>
        <taxon>Coptotermes</taxon>
    </lineage>
</organism>
<dbReference type="SMART" id="SM00456">
    <property type="entry name" value="WW"/>
    <property type="match status" value="2"/>
</dbReference>
<dbReference type="GO" id="GO:0006355">
    <property type="term" value="P:regulation of DNA-templated transcription"/>
    <property type="evidence" value="ECO:0007669"/>
    <property type="project" value="InterPro"/>
</dbReference>
<dbReference type="InterPro" id="IPR006560">
    <property type="entry name" value="AWS_dom"/>
</dbReference>
<name>A0A6L2PI48_COPFO</name>
<keyword evidence="6" id="KW-0597">Phosphoprotein</keyword>
<dbReference type="InterPro" id="IPR038190">
    <property type="entry name" value="SRI_sf"/>
</dbReference>
<comment type="caution">
    <text evidence="23">The sequence shown here is derived from an EMBL/GenBank/DDBJ whole genome shotgun (WGS) entry which is preliminary data.</text>
</comment>
<dbReference type="EC" id="2.1.1.359" evidence="3"/>
<feature type="compositionally biased region" description="Pro residues" evidence="18">
    <location>
        <begin position="775"/>
        <end position="788"/>
    </location>
</feature>
<dbReference type="InParanoid" id="A0A6L2PI48"/>
<keyword evidence="5" id="KW-0217">Developmental protein</keyword>
<evidence type="ECO:0000256" key="5">
    <source>
        <dbReference type="ARBA" id="ARBA00022473"/>
    </source>
</evidence>
<dbReference type="AlphaFoldDB" id="A0A6L2PI48"/>
<keyword evidence="15" id="KW-0804">Transcription</keyword>
<dbReference type="SUPFAM" id="SSF82199">
    <property type="entry name" value="SET domain"/>
    <property type="match status" value="1"/>
</dbReference>
<dbReference type="GO" id="GO:0140955">
    <property type="term" value="F:histone H3K36 trimethyltransferase activity"/>
    <property type="evidence" value="ECO:0007669"/>
    <property type="project" value="UniProtKB-EC"/>
</dbReference>
<evidence type="ECO:0000256" key="15">
    <source>
        <dbReference type="ARBA" id="ARBA00023163"/>
    </source>
</evidence>
<feature type="region of interest" description="Disordered" evidence="18">
    <location>
        <begin position="771"/>
        <end position="794"/>
    </location>
</feature>
<keyword evidence="11" id="KW-0221">Differentiation</keyword>
<feature type="region of interest" description="Disordered" evidence="18">
    <location>
        <begin position="357"/>
        <end position="400"/>
    </location>
</feature>
<dbReference type="SMART" id="SM00570">
    <property type="entry name" value="AWS"/>
    <property type="match status" value="1"/>
</dbReference>
<feature type="non-terminal residue" evidence="23">
    <location>
        <position position="1"/>
    </location>
</feature>
<evidence type="ECO:0000256" key="3">
    <source>
        <dbReference type="ARBA" id="ARBA00012178"/>
    </source>
</evidence>
<feature type="domain" description="SET" evidence="20">
    <location>
        <begin position="61"/>
        <end position="178"/>
    </location>
</feature>
<dbReference type="CDD" id="cd00201">
    <property type="entry name" value="WW"/>
    <property type="match status" value="1"/>
</dbReference>
<evidence type="ECO:0000256" key="1">
    <source>
        <dbReference type="ARBA" id="ARBA00004123"/>
    </source>
</evidence>
<evidence type="ECO:0000256" key="4">
    <source>
        <dbReference type="ARBA" id="ARBA00022454"/>
    </source>
</evidence>
<feature type="region of interest" description="Disordered" evidence="18">
    <location>
        <begin position="448"/>
        <end position="479"/>
    </location>
</feature>
<feature type="compositionally biased region" description="Basic and acidic residues" evidence="18">
    <location>
        <begin position="898"/>
        <end position="935"/>
    </location>
</feature>
<keyword evidence="10" id="KW-0479">Metal-binding</keyword>
<accession>A0A6L2PI48</accession>
<dbReference type="FunFam" id="1.10.1740.100:FF:000001">
    <property type="entry name" value="Histone-lysine N-methyltransferase"/>
    <property type="match status" value="1"/>
</dbReference>
<dbReference type="SMART" id="SM00317">
    <property type="entry name" value="SET"/>
    <property type="match status" value="1"/>
</dbReference>
<evidence type="ECO:0000256" key="6">
    <source>
        <dbReference type="ARBA" id="ARBA00022553"/>
    </source>
</evidence>
<feature type="compositionally biased region" description="Acidic residues" evidence="18">
    <location>
        <begin position="834"/>
        <end position="867"/>
    </location>
</feature>
<dbReference type="Pfam" id="PF00856">
    <property type="entry name" value="SET"/>
    <property type="match status" value="1"/>
</dbReference>
<evidence type="ECO:0000259" key="19">
    <source>
        <dbReference type="PROSITE" id="PS50020"/>
    </source>
</evidence>
<evidence type="ECO:0000256" key="13">
    <source>
        <dbReference type="ARBA" id="ARBA00022853"/>
    </source>
</evidence>
<evidence type="ECO:0000259" key="22">
    <source>
        <dbReference type="PROSITE" id="PS51215"/>
    </source>
</evidence>
<keyword evidence="4" id="KW-0158">Chromosome</keyword>
<feature type="domain" description="WW" evidence="19">
    <location>
        <begin position="786"/>
        <end position="819"/>
    </location>
</feature>
<dbReference type="PROSITE" id="PS51215">
    <property type="entry name" value="AWS"/>
    <property type="match status" value="1"/>
</dbReference>
<feature type="domain" description="Post-SET" evidence="21">
    <location>
        <begin position="185"/>
        <end position="201"/>
    </location>
</feature>
<dbReference type="Pfam" id="PF17907">
    <property type="entry name" value="AWS"/>
    <property type="match status" value="1"/>
</dbReference>
<dbReference type="GO" id="GO:0005694">
    <property type="term" value="C:chromosome"/>
    <property type="evidence" value="ECO:0007669"/>
    <property type="project" value="UniProtKB-SubCell"/>
</dbReference>
<keyword evidence="9" id="KW-0949">S-adenosyl-L-methionine</keyword>
<evidence type="ECO:0000256" key="16">
    <source>
        <dbReference type="ARBA" id="ARBA00023242"/>
    </source>
</evidence>